<name>A0A0A9F0Y8_ARUDO</name>
<reference evidence="1" key="2">
    <citation type="journal article" date="2015" name="Data Brief">
        <title>Shoot transcriptome of the giant reed, Arundo donax.</title>
        <authorList>
            <person name="Barrero R.A."/>
            <person name="Guerrero F.D."/>
            <person name="Moolhuijzen P."/>
            <person name="Goolsby J.A."/>
            <person name="Tidwell J."/>
            <person name="Bellgard S.E."/>
            <person name="Bellgard M.I."/>
        </authorList>
    </citation>
    <scope>NUCLEOTIDE SEQUENCE</scope>
    <source>
        <tissue evidence="1">Shoot tissue taken approximately 20 cm above the soil surface</tissue>
    </source>
</reference>
<dbReference type="AlphaFoldDB" id="A0A0A9F0Y8"/>
<sequence>MTKLNTALSGAGPRFTILINTVFASPNFFFLHKPCITVAKVFPAFLRDSPWYSSSSTILVNRLFASSTLFLLHKACITVAKDLPACLRDSPWYSSSSSTAVPMVSSFLPKAPTRKSKADFGI</sequence>
<proteinExistence type="predicted"/>
<evidence type="ECO:0000313" key="1">
    <source>
        <dbReference type="EMBL" id="JAE01958.1"/>
    </source>
</evidence>
<organism evidence="1">
    <name type="scientific">Arundo donax</name>
    <name type="common">Giant reed</name>
    <name type="synonym">Donax arundinaceus</name>
    <dbReference type="NCBI Taxonomy" id="35708"/>
    <lineage>
        <taxon>Eukaryota</taxon>
        <taxon>Viridiplantae</taxon>
        <taxon>Streptophyta</taxon>
        <taxon>Embryophyta</taxon>
        <taxon>Tracheophyta</taxon>
        <taxon>Spermatophyta</taxon>
        <taxon>Magnoliopsida</taxon>
        <taxon>Liliopsida</taxon>
        <taxon>Poales</taxon>
        <taxon>Poaceae</taxon>
        <taxon>PACMAD clade</taxon>
        <taxon>Arundinoideae</taxon>
        <taxon>Arundineae</taxon>
        <taxon>Arundo</taxon>
    </lineage>
</organism>
<protein>
    <submittedName>
        <fullName evidence="1">Uncharacterized protein</fullName>
    </submittedName>
</protein>
<dbReference type="EMBL" id="GBRH01195938">
    <property type="protein sequence ID" value="JAE01958.1"/>
    <property type="molecule type" value="Transcribed_RNA"/>
</dbReference>
<accession>A0A0A9F0Y8</accession>
<reference evidence="1" key="1">
    <citation type="submission" date="2014-09" db="EMBL/GenBank/DDBJ databases">
        <authorList>
            <person name="Magalhaes I.L.F."/>
            <person name="Oliveira U."/>
            <person name="Santos F.R."/>
            <person name="Vidigal T.H.D.A."/>
            <person name="Brescovit A.D."/>
            <person name="Santos A.J."/>
        </authorList>
    </citation>
    <scope>NUCLEOTIDE SEQUENCE</scope>
    <source>
        <tissue evidence="1">Shoot tissue taken approximately 20 cm above the soil surface</tissue>
    </source>
</reference>